<evidence type="ECO:0000256" key="10">
    <source>
        <dbReference type="ARBA" id="ARBA00023136"/>
    </source>
</evidence>
<keyword evidence="5 12" id="KW-0812">Transmembrane</keyword>
<feature type="region of interest" description="Disordered" evidence="11">
    <location>
        <begin position="707"/>
        <end position="827"/>
    </location>
</feature>
<keyword evidence="8" id="KW-0256">Endoplasmic reticulum</keyword>
<keyword evidence="10 12" id="KW-0472">Membrane</keyword>
<protein>
    <recommendedName>
        <fullName evidence="3">ER membrane protein complex subunit 4</fullName>
    </recommendedName>
</protein>
<evidence type="ECO:0000256" key="5">
    <source>
        <dbReference type="ARBA" id="ARBA00022692"/>
    </source>
</evidence>
<evidence type="ECO:0000313" key="14">
    <source>
        <dbReference type="Proteomes" id="UP000717585"/>
    </source>
</evidence>
<organism evidence="13 14">
    <name type="scientific">Carpediemonas membranifera</name>
    <dbReference type="NCBI Taxonomy" id="201153"/>
    <lineage>
        <taxon>Eukaryota</taxon>
        <taxon>Metamonada</taxon>
        <taxon>Carpediemonas-like organisms</taxon>
        <taxon>Carpediemonas</taxon>
    </lineage>
</organism>
<feature type="region of interest" description="Disordered" evidence="11">
    <location>
        <begin position="891"/>
        <end position="913"/>
    </location>
</feature>
<dbReference type="AlphaFoldDB" id="A0A8J6BVP0"/>
<reference evidence="13" key="1">
    <citation type="submission" date="2021-05" db="EMBL/GenBank/DDBJ databases">
        <title>A free-living protist that lacks canonical eukaryotic 1 DNA replication and segregation systems.</title>
        <authorList>
            <person name="Salas-Leiva D.E."/>
            <person name="Tromer E.C."/>
            <person name="Curtis B.A."/>
            <person name="Jerlstrom-Hultqvist J."/>
            <person name="Kolisko M."/>
            <person name="Yi Z."/>
            <person name="Salas-Leiva J.S."/>
            <person name="Gallot-Lavallee L."/>
            <person name="Kops G.J.P.L."/>
            <person name="Archibald J.M."/>
            <person name="Simpson A.G.B."/>
            <person name="Roger A.J."/>
        </authorList>
    </citation>
    <scope>NUCLEOTIDE SEQUENCE</scope>
    <source>
        <strain evidence="13">BICM</strain>
    </source>
</reference>
<dbReference type="Proteomes" id="UP000717585">
    <property type="component" value="Unassembled WGS sequence"/>
</dbReference>
<comment type="similarity">
    <text evidence="2">Belongs to the EMC4 family.</text>
</comment>
<dbReference type="InterPro" id="IPR032675">
    <property type="entry name" value="LRR_dom_sf"/>
</dbReference>
<proteinExistence type="inferred from homology"/>
<evidence type="ECO:0000256" key="12">
    <source>
        <dbReference type="SAM" id="Phobius"/>
    </source>
</evidence>
<comment type="caution">
    <text evidence="13">The sequence shown here is derived from an EMBL/GenBank/DDBJ whole genome shotgun (WGS) entry which is preliminary data.</text>
</comment>
<name>A0A8J6BVP0_9EUKA</name>
<dbReference type="InterPro" id="IPR052286">
    <property type="entry name" value="Wnt_signaling_inhibitor"/>
</dbReference>
<evidence type="ECO:0000256" key="6">
    <source>
        <dbReference type="ARBA" id="ARBA00022729"/>
    </source>
</evidence>
<evidence type="ECO:0000256" key="11">
    <source>
        <dbReference type="SAM" id="MobiDB-lite"/>
    </source>
</evidence>
<dbReference type="PANTHER" id="PTHR24364:SF18">
    <property type="entry name" value="LP06937P"/>
    <property type="match status" value="1"/>
</dbReference>
<evidence type="ECO:0000256" key="1">
    <source>
        <dbReference type="ARBA" id="ARBA00004477"/>
    </source>
</evidence>
<keyword evidence="9 12" id="KW-1133">Transmembrane helix</keyword>
<evidence type="ECO:0000256" key="2">
    <source>
        <dbReference type="ARBA" id="ARBA00007715"/>
    </source>
</evidence>
<keyword evidence="7" id="KW-0677">Repeat</keyword>
<feature type="compositionally biased region" description="Polar residues" evidence="11">
    <location>
        <begin position="806"/>
        <end position="825"/>
    </location>
</feature>
<keyword evidence="14" id="KW-1185">Reference proteome</keyword>
<comment type="subcellular location">
    <subcellularLocation>
        <location evidence="1">Endoplasmic reticulum membrane</location>
        <topology evidence="1">Multi-pass membrane protein</topology>
    </subcellularLocation>
</comment>
<feature type="compositionally biased region" description="Low complexity" evidence="11">
    <location>
        <begin position="965"/>
        <end position="986"/>
    </location>
</feature>
<keyword evidence="4" id="KW-0433">Leucine-rich repeat</keyword>
<dbReference type="GO" id="GO:0005789">
    <property type="term" value="C:endoplasmic reticulum membrane"/>
    <property type="evidence" value="ECO:0007669"/>
    <property type="project" value="UniProtKB-SubCell"/>
</dbReference>
<dbReference type="PANTHER" id="PTHR24364">
    <property type="entry name" value="LP06937P"/>
    <property type="match status" value="1"/>
</dbReference>
<dbReference type="SUPFAM" id="SSF52047">
    <property type="entry name" value="RNI-like"/>
    <property type="match status" value="1"/>
</dbReference>
<dbReference type="EMBL" id="JAHDYR010000053">
    <property type="protein sequence ID" value="KAG9391611.1"/>
    <property type="molecule type" value="Genomic_DNA"/>
</dbReference>
<dbReference type="Gene3D" id="3.80.10.10">
    <property type="entry name" value="Ribonuclease Inhibitor"/>
    <property type="match status" value="1"/>
</dbReference>
<sequence>MAMIKPPFYCKNQEETVSDEEAHSAAVNQAKARAMAPVQQSIFLLVIYFMIRPGSVSLYSIYMVINQVQMAFKSMVGVRSQFKTIALPMKELLPYMLAYVGLNIGKIIFVLFRLYQALSSVAGGSPPALSPVPLGFNTEGAMLESSWLLDSSCESPPVPTKSMADKLEFVGPNHQLADVLAQCNKTPGLKELAITGCGFSVPITEFLAISTLKTLTIQYCKADLSTNAGSAAPVARLTSLVLNSAELDKNPSSLLQLSSSPALATLKTLDITGNSLGDTVLADLAAVLPSSLTHFSMGMNELTTVAPLAECSGLTHLNIRANRLTSSDSIARLVSRDLSKIVSISAGCQLGPTPLDPTHLFDSINSSTVESLDLQGCTIPQSSVAALARALGPNGAKRLKTLLLHPVECDTKSSDWVELAATLRRRPDLGRSLAKVVPEFARREAENDTEKALQKAIDELALRVEAVEAQQEIINKTSSDLMDLAQSVPSLGDIRDMVETIVAEKAEKLVQARINAIQDQVSSVVGQVEILQTREIPEIPESTLDMTEINQVIDTKLSSLPDFGVMQSTLKSMLGRLSRVEDTAASTVTRTKELAATAGETHAGLDREAVTVLVKEMLPDTAEYRDILDSVMDRIRSSESELMEIGSRIEEIDARTKRPSAPATPALTKQDVDTLVRAVIAEEVGKAASARHEEDEAQSRRLAELEAAQQREQAMREAAAAQKAQLMAEHTQAPSPTASAHSHARLRPLSHAESPLTPDAESPVASSPAYTPPADSIKPQSAALKQPLAESRTLTQPTAPEASPSPVGQVTRPTVSISAQPSHVQRPSAKDLFARMREDAISRSAPASATAESAVKFPTHNEQFKVMPESEQMKQAEPQVQPQAVQIHPRRPIPVEPDSSQTASPAPSVVRPDMAARLSAQSTENYRDYSSMAQAEVQPKAQYGAAQGMSEVQRPYVTQTQPARQPQYSAQQPHAQAQAQRSRPQSVTSVGHGHAAVRPTSLGMSPVPVKPAFTPGLVAEWGTEFESDMGQLEESIRMLKRTLAGDVM</sequence>
<accession>A0A8J6BVP0</accession>
<evidence type="ECO:0000256" key="3">
    <source>
        <dbReference type="ARBA" id="ARBA00020820"/>
    </source>
</evidence>
<feature type="transmembrane region" description="Helical" evidence="12">
    <location>
        <begin position="42"/>
        <end position="65"/>
    </location>
</feature>
<dbReference type="Pfam" id="PF06417">
    <property type="entry name" value="EMC4"/>
    <property type="match status" value="1"/>
</dbReference>
<keyword evidence="6" id="KW-0732">Signal</keyword>
<gene>
    <name evidence="13" type="ORF">J8273_6376</name>
</gene>
<feature type="compositionally biased region" description="Low complexity" evidence="11">
    <location>
        <begin position="707"/>
        <end position="741"/>
    </location>
</feature>
<evidence type="ECO:0000256" key="8">
    <source>
        <dbReference type="ARBA" id="ARBA00022824"/>
    </source>
</evidence>
<evidence type="ECO:0000256" key="4">
    <source>
        <dbReference type="ARBA" id="ARBA00022614"/>
    </source>
</evidence>
<dbReference type="InterPro" id="IPR009445">
    <property type="entry name" value="TMEM85/Emc4"/>
</dbReference>
<evidence type="ECO:0000256" key="7">
    <source>
        <dbReference type="ARBA" id="ARBA00022737"/>
    </source>
</evidence>
<feature type="region of interest" description="Disordered" evidence="11">
    <location>
        <begin position="959"/>
        <end position="1003"/>
    </location>
</feature>
<evidence type="ECO:0000256" key="9">
    <source>
        <dbReference type="ARBA" id="ARBA00022989"/>
    </source>
</evidence>
<evidence type="ECO:0000313" key="13">
    <source>
        <dbReference type="EMBL" id="KAG9391611.1"/>
    </source>
</evidence>